<keyword evidence="7 15" id="KW-1133">Transmembrane helix</keyword>
<evidence type="ECO:0000256" key="3">
    <source>
        <dbReference type="ARBA" id="ARBA00022475"/>
    </source>
</evidence>
<dbReference type="GO" id="GO:0045259">
    <property type="term" value="C:proton-transporting ATP synthase complex"/>
    <property type="evidence" value="ECO:0007669"/>
    <property type="project" value="UniProtKB-KW"/>
</dbReference>
<evidence type="ECO:0000313" key="21">
    <source>
        <dbReference type="EMBL" id="MTV03239.1"/>
    </source>
</evidence>
<dbReference type="GO" id="GO:0046933">
    <property type="term" value="F:proton-transporting ATP synthase activity, rotational mechanism"/>
    <property type="evidence" value="ECO:0007669"/>
    <property type="project" value="UniProtKB-UniRule"/>
</dbReference>
<reference evidence="18" key="3">
    <citation type="submission" date="2022-01" db="EMBL/GenBank/DDBJ databases">
        <title>Novel bile acid biosynthetic pathways are enriched in the microbiome of centenarians.</title>
        <authorList>
            <person name="Sato Y."/>
            <person name="Atarashi K."/>
            <person name="Plichta R.D."/>
            <person name="Arai Y."/>
            <person name="Sasajima S."/>
            <person name="Kearney M.S."/>
            <person name="Suda W."/>
            <person name="Takeshita K."/>
            <person name="Sasaki T."/>
            <person name="Okamoto S."/>
            <person name="Skelly N.A."/>
            <person name="Okamura Y."/>
            <person name="Vlamakis H."/>
            <person name="Li Y."/>
            <person name="Tanoue T."/>
            <person name="Takei H."/>
            <person name="Nittono H."/>
            <person name="Narushima S."/>
            <person name="Irie J."/>
            <person name="Itoh H."/>
            <person name="Moriya K."/>
            <person name="Sugiura Y."/>
            <person name="Suematsu M."/>
            <person name="Moritoki N."/>
            <person name="Shibata S."/>
            <person name="Littman R.D."/>
            <person name="Fischbach A.M."/>
            <person name="Uwamino Y."/>
            <person name="Inoue T."/>
            <person name="Honda A."/>
            <person name="Hattori M."/>
            <person name="Murai T."/>
            <person name="Xavier J.R."/>
            <person name="Hirose N."/>
            <person name="Honda K."/>
        </authorList>
    </citation>
    <scope>NUCLEOTIDE SEQUENCE</scope>
    <source>
        <strain evidence="18">CE91-St3</strain>
    </source>
</reference>
<evidence type="ECO:0000313" key="26">
    <source>
        <dbReference type="Proteomes" id="UP000482671"/>
    </source>
</evidence>
<evidence type="ECO:0000256" key="8">
    <source>
        <dbReference type="ARBA" id="ARBA00023065"/>
    </source>
</evidence>
<evidence type="ECO:0000256" key="17">
    <source>
        <dbReference type="SAM" id="Coils"/>
    </source>
</evidence>
<dbReference type="GO" id="GO:0046961">
    <property type="term" value="F:proton-transporting ATPase activity, rotational mechanism"/>
    <property type="evidence" value="ECO:0007669"/>
    <property type="project" value="TreeGrafter"/>
</dbReference>
<dbReference type="OrthoDB" id="9795289at2"/>
<comment type="caution">
    <text evidence="22">The sequence shown here is derived from an EMBL/GenBank/DDBJ whole genome shotgun (WGS) entry which is preliminary data.</text>
</comment>
<keyword evidence="8 15" id="KW-0406">Ion transport</keyword>
<keyword evidence="4 15" id="KW-0138">CF(0)</keyword>
<keyword evidence="2 15" id="KW-0813">Transport</keyword>
<feature type="transmembrane region" description="Helical" evidence="15">
    <location>
        <begin position="12"/>
        <end position="34"/>
    </location>
</feature>
<feature type="coiled-coil region" evidence="17">
    <location>
        <begin position="99"/>
        <end position="134"/>
    </location>
</feature>
<keyword evidence="5 15" id="KW-0812">Transmembrane</keyword>
<dbReference type="Proteomes" id="UP001055114">
    <property type="component" value="Unassembled WGS sequence"/>
</dbReference>
<name>A0A351DZC6_9BACT</name>
<evidence type="ECO:0000256" key="1">
    <source>
        <dbReference type="ARBA" id="ARBA00005513"/>
    </source>
</evidence>
<dbReference type="GO" id="GO:0016787">
    <property type="term" value="F:hydrolase activity"/>
    <property type="evidence" value="ECO:0007669"/>
    <property type="project" value="UniProtKB-KW"/>
</dbReference>
<keyword evidence="22" id="KW-0378">Hydrolase</keyword>
<dbReference type="CDD" id="cd06503">
    <property type="entry name" value="ATP-synt_Fo_b"/>
    <property type="match status" value="1"/>
</dbReference>
<comment type="similarity">
    <text evidence="1 15 16">Belongs to the ATPase B chain family.</text>
</comment>
<keyword evidence="24" id="KW-1185">Reference proteome</keyword>
<evidence type="ECO:0000256" key="2">
    <source>
        <dbReference type="ARBA" id="ARBA00022448"/>
    </source>
</evidence>
<dbReference type="Proteomes" id="UP000448908">
    <property type="component" value="Unassembled WGS sequence"/>
</dbReference>
<reference evidence="22 23" key="1">
    <citation type="submission" date="2018-08" db="EMBL/GenBank/DDBJ databases">
        <title>A genome reference for cultivated species of the human gut microbiota.</title>
        <authorList>
            <person name="Zou Y."/>
            <person name="Xue W."/>
            <person name="Luo G."/>
        </authorList>
    </citation>
    <scope>NUCLEOTIDE SEQUENCE [LARGE SCALE GENOMIC DNA]</scope>
    <source>
        <strain evidence="22 23">AM34-17</strain>
    </source>
</reference>
<dbReference type="Proteomes" id="UP000434916">
    <property type="component" value="Unassembled WGS sequence"/>
</dbReference>
<dbReference type="Proteomes" id="UP000286260">
    <property type="component" value="Unassembled WGS sequence"/>
</dbReference>
<evidence type="ECO:0000313" key="18">
    <source>
        <dbReference type="EMBL" id="GKH72791.1"/>
    </source>
</evidence>
<dbReference type="RefSeq" id="WP_005633036.1">
    <property type="nucleotide sequence ID" value="NZ_BAABYG010000001.1"/>
</dbReference>
<evidence type="ECO:0000256" key="12">
    <source>
        <dbReference type="ARBA" id="ARBA00025614"/>
    </source>
</evidence>
<evidence type="ECO:0000256" key="9">
    <source>
        <dbReference type="ARBA" id="ARBA00023136"/>
    </source>
</evidence>
<reference evidence="24 25" key="2">
    <citation type="journal article" date="2019" name="Nat. Med.">
        <title>A library of human gut bacterial isolates paired with longitudinal multiomics data enables mechanistic microbiome research.</title>
        <authorList>
            <person name="Poyet M."/>
            <person name="Groussin M."/>
            <person name="Gibbons S.M."/>
            <person name="Avila-Pacheco J."/>
            <person name="Jiang X."/>
            <person name="Kearney S.M."/>
            <person name="Perrotta A.R."/>
            <person name="Berdy B."/>
            <person name="Zhao S."/>
            <person name="Lieberman T.D."/>
            <person name="Swanson P.K."/>
            <person name="Smith M."/>
            <person name="Roesemann S."/>
            <person name="Alexander J.E."/>
            <person name="Rich S.A."/>
            <person name="Livny J."/>
            <person name="Vlamakis H."/>
            <person name="Clish C."/>
            <person name="Bullock K."/>
            <person name="Deik A."/>
            <person name="Scott J."/>
            <person name="Pierce K.A."/>
            <person name="Xavier R.J."/>
            <person name="Alm E.J."/>
        </authorList>
    </citation>
    <scope>NUCLEOTIDE SEQUENCE [LARGE SCALE GENOMIC DNA]</scope>
    <source>
        <strain evidence="21 26">BIOML-A11</strain>
        <strain evidence="20 25">BIOML-A16</strain>
        <strain evidence="19 24">BIOML-A29</strain>
    </source>
</reference>
<sequence>MSLLTPDSGLLFWMIVSFGIVFVILSKYGFPVIIKAVEQRKAYIDNSLETARQANEQLANIQAEGARILAEAKEKQNAILKEAFAEKEQIIDEAHRKAAAETRLQVEEAARRIREEKEKAIREVRSEIADLSIAIAEKVMKEKISRDKEQQQIIDRLLDEVSFCKS</sequence>
<comment type="subunit">
    <text evidence="13">F-type ATPases have 2 components, F(1) - the catalytic core - and F(0) - the membrane proton channel. F(1) has five subunits: alpha(3), beta(3), gamma(1), delta(1), epsilon(1). F(0) has four main subunits: a(1), b(2) and c(10-14). The alpha and beta chains form an alternating ring which encloses part of the gamma chain. F(1) is attached to F(0) by a central stalk formed by the gamma and epsilon chains, while a peripheral stalk is formed by the delta and b chains.</text>
</comment>
<dbReference type="InterPro" id="IPR005864">
    <property type="entry name" value="ATP_synth_F0_bsu_bac"/>
</dbReference>
<protein>
    <recommendedName>
        <fullName evidence="15">ATP synthase subunit b</fullName>
    </recommendedName>
    <alternativeName>
        <fullName evidence="15">ATP synthase F(0) sector subunit b</fullName>
    </alternativeName>
    <alternativeName>
        <fullName evidence="15">ATPase subunit I</fullName>
    </alternativeName>
    <alternativeName>
        <fullName evidence="15">F-type ATPase subunit b</fullName>
        <shortName evidence="15">F-ATPase subunit b</shortName>
    </alternativeName>
</protein>
<accession>A0A351DZC6</accession>
<dbReference type="PANTHER" id="PTHR33445:SF1">
    <property type="entry name" value="ATP SYNTHASE SUBUNIT B"/>
    <property type="match status" value="1"/>
</dbReference>
<dbReference type="GO" id="GO:0005886">
    <property type="term" value="C:plasma membrane"/>
    <property type="evidence" value="ECO:0007669"/>
    <property type="project" value="UniProtKB-SubCell"/>
</dbReference>
<dbReference type="AlphaFoldDB" id="A0A351DZC6"/>
<dbReference type="GO" id="GO:0012505">
    <property type="term" value="C:endomembrane system"/>
    <property type="evidence" value="ECO:0007669"/>
    <property type="project" value="UniProtKB-SubCell"/>
</dbReference>
<evidence type="ECO:0000313" key="25">
    <source>
        <dbReference type="Proteomes" id="UP000448908"/>
    </source>
</evidence>
<dbReference type="EMBL" id="BQNZ01000002">
    <property type="protein sequence ID" value="GKH72791.1"/>
    <property type="molecule type" value="Genomic_DNA"/>
</dbReference>
<gene>
    <name evidence="15 22" type="primary">atpF</name>
    <name evidence="18" type="ORF">CE91St3_26540</name>
    <name evidence="22" type="ORF">DW828_16040</name>
    <name evidence="19" type="ORF">GMD82_14275</name>
    <name evidence="20" type="ORF">GMD92_14885</name>
    <name evidence="21" type="ORF">GME02_16660</name>
</gene>
<evidence type="ECO:0000256" key="15">
    <source>
        <dbReference type="HAMAP-Rule" id="MF_01398"/>
    </source>
</evidence>
<evidence type="ECO:0000256" key="6">
    <source>
        <dbReference type="ARBA" id="ARBA00022781"/>
    </source>
</evidence>
<keyword evidence="9 15" id="KW-0472">Membrane</keyword>
<evidence type="ECO:0000313" key="22">
    <source>
        <dbReference type="EMBL" id="RHC81255.1"/>
    </source>
</evidence>
<dbReference type="InterPro" id="IPR050059">
    <property type="entry name" value="ATP_synthase_B_chain"/>
</dbReference>
<evidence type="ECO:0000256" key="4">
    <source>
        <dbReference type="ARBA" id="ARBA00022547"/>
    </source>
</evidence>
<evidence type="ECO:0000313" key="24">
    <source>
        <dbReference type="Proteomes" id="UP000434916"/>
    </source>
</evidence>
<dbReference type="PANTHER" id="PTHR33445">
    <property type="entry name" value="ATP SYNTHASE SUBUNIT B', CHLOROPLASTIC"/>
    <property type="match status" value="1"/>
</dbReference>
<comment type="function">
    <text evidence="12">Component of the F(0) channel, it forms part of the peripheral stalk, linking F(1) to F(0). The b'-subunit is a diverged and duplicated form of b found in plants and photosynthetic bacteria.</text>
</comment>
<evidence type="ECO:0000256" key="11">
    <source>
        <dbReference type="ARBA" id="ARBA00025198"/>
    </source>
</evidence>
<dbReference type="GeneID" id="49203408"/>
<feature type="coiled-coil region" evidence="17">
    <location>
        <begin position="44"/>
        <end position="71"/>
    </location>
</feature>
<comment type="function">
    <text evidence="11 15">F(1)F(0) ATP synthase produces ATP from ADP in the presence of a proton or sodium gradient. F-type ATPases consist of two structural domains, F(1) containing the extramembraneous catalytic core and F(0) containing the membrane proton channel, linked together by a central stalk and a peripheral stalk. During catalysis, ATP synthesis in the catalytic domain of F(1) is coupled via a rotary mechanism of the central stalk subunits to proton translocation.</text>
</comment>
<organism evidence="22 23">
    <name type="scientific">Parabacteroides merdae</name>
    <dbReference type="NCBI Taxonomy" id="46503"/>
    <lineage>
        <taxon>Bacteria</taxon>
        <taxon>Pseudomonadati</taxon>
        <taxon>Bacteroidota</taxon>
        <taxon>Bacteroidia</taxon>
        <taxon>Bacteroidales</taxon>
        <taxon>Tannerellaceae</taxon>
        <taxon>Parabacteroides</taxon>
    </lineage>
</organism>
<dbReference type="HAMAP" id="MF_01398">
    <property type="entry name" value="ATP_synth_b_bprime"/>
    <property type="match status" value="1"/>
</dbReference>
<evidence type="ECO:0000313" key="23">
    <source>
        <dbReference type="Proteomes" id="UP000286260"/>
    </source>
</evidence>
<dbReference type="Proteomes" id="UP000482671">
    <property type="component" value="Unassembled WGS sequence"/>
</dbReference>
<evidence type="ECO:0000256" key="14">
    <source>
        <dbReference type="ARBA" id="ARBA00037847"/>
    </source>
</evidence>
<keyword evidence="3 15" id="KW-1003">Cell membrane</keyword>
<proteinExistence type="inferred from homology"/>
<evidence type="ECO:0000256" key="10">
    <source>
        <dbReference type="ARBA" id="ARBA00023310"/>
    </source>
</evidence>
<evidence type="ECO:0000313" key="19">
    <source>
        <dbReference type="EMBL" id="MTU40597.1"/>
    </source>
</evidence>
<evidence type="ECO:0000256" key="13">
    <source>
        <dbReference type="ARBA" id="ARBA00026054"/>
    </source>
</evidence>
<evidence type="ECO:0000256" key="16">
    <source>
        <dbReference type="RuleBase" id="RU003848"/>
    </source>
</evidence>
<keyword evidence="6 15" id="KW-0375">Hydrogen ion transport</keyword>
<dbReference type="InterPro" id="IPR002146">
    <property type="entry name" value="ATP_synth_b/b'su_bac/chlpt"/>
</dbReference>
<dbReference type="Pfam" id="PF00430">
    <property type="entry name" value="ATP-synt_B"/>
    <property type="match status" value="1"/>
</dbReference>
<comment type="subunit">
    <text evidence="15">F-type ATPases have 2 components, F(1) - the catalytic core - and F(0) - the membrane proton channel. F(1) has five subunits: alpha(3), beta(3), gamma(1), delta(1), epsilon(1). F(0) has three main subunits: a(1), b(2) and c(10-14). The alpha and beta chains form an alternating ring which encloses part of the gamma chain. F(1) is attached to F(0) by a central stalk formed by the gamma and epsilon chains, while a peripheral stalk is formed by the delta and b chains.</text>
</comment>
<dbReference type="EMBL" id="WNCN01000020">
    <property type="protein sequence ID" value="MTU40597.1"/>
    <property type="molecule type" value="Genomic_DNA"/>
</dbReference>
<dbReference type="STRING" id="46503.ERS852463_01386"/>
<evidence type="ECO:0000256" key="5">
    <source>
        <dbReference type="ARBA" id="ARBA00022692"/>
    </source>
</evidence>
<dbReference type="EMBL" id="WNDD01000020">
    <property type="protein sequence ID" value="MTV03239.1"/>
    <property type="molecule type" value="Genomic_DNA"/>
</dbReference>
<dbReference type="EMBL" id="WNDA01000025">
    <property type="protein sequence ID" value="MTU70314.1"/>
    <property type="molecule type" value="Genomic_DNA"/>
</dbReference>
<evidence type="ECO:0000256" key="7">
    <source>
        <dbReference type="ARBA" id="ARBA00022989"/>
    </source>
</evidence>
<keyword evidence="10 15" id="KW-0066">ATP synthesis</keyword>
<dbReference type="NCBIfam" id="TIGR01144">
    <property type="entry name" value="ATP_synt_b"/>
    <property type="match status" value="1"/>
</dbReference>
<keyword evidence="17" id="KW-0175">Coiled coil</keyword>
<dbReference type="EMBL" id="QSII01000025">
    <property type="protein sequence ID" value="RHC81255.1"/>
    <property type="molecule type" value="Genomic_DNA"/>
</dbReference>
<evidence type="ECO:0000313" key="20">
    <source>
        <dbReference type="EMBL" id="MTU70314.1"/>
    </source>
</evidence>
<comment type="subcellular location">
    <subcellularLocation>
        <location evidence="15">Cell membrane</location>
        <topology evidence="15">Single-pass membrane protein</topology>
    </subcellularLocation>
    <subcellularLocation>
        <location evidence="14">Endomembrane system</location>
        <topology evidence="14">Single-pass membrane protein</topology>
    </subcellularLocation>
</comment>